<dbReference type="InterPro" id="IPR001910">
    <property type="entry name" value="Inosine/uridine_hydrolase_dom"/>
</dbReference>
<dbReference type="STRING" id="7159.Q17J48"/>
<organism evidence="3 4">
    <name type="scientific">Aedes aegypti</name>
    <name type="common">Yellowfever mosquito</name>
    <name type="synonym">Culex aegypti</name>
    <dbReference type="NCBI Taxonomy" id="7159"/>
    <lineage>
        <taxon>Eukaryota</taxon>
        <taxon>Metazoa</taxon>
        <taxon>Ecdysozoa</taxon>
        <taxon>Arthropoda</taxon>
        <taxon>Hexapoda</taxon>
        <taxon>Insecta</taxon>
        <taxon>Pterygota</taxon>
        <taxon>Neoptera</taxon>
        <taxon>Endopterygota</taxon>
        <taxon>Diptera</taxon>
        <taxon>Nematocera</taxon>
        <taxon>Culicoidea</taxon>
        <taxon>Culicidae</taxon>
        <taxon>Culicinae</taxon>
        <taxon>Aedini</taxon>
        <taxon>Aedes</taxon>
        <taxon>Stegomyia</taxon>
    </lineage>
</organism>
<dbReference type="AlphaFoldDB" id="Q17J48"/>
<reference evidence="3" key="3">
    <citation type="submission" date="2012-09" db="EMBL/GenBank/DDBJ databases">
        <authorList>
            <consortium name="VectorBase"/>
        </authorList>
    </citation>
    <scope>NUCLEOTIDE SEQUENCE</scope>
    <source>
        <strain evidence="3">Liverpool</strain>
    </source>
</reference>
<dbReference type="PaxDb" id="7159-AAEL002176-PA"/>
<feature type="domain" description="Inosine/uridine-preferring nucleoside hydrolase" evidence="2">
    <location>
        <begin position="50"/>
        <end position="347"/>
    </location>
</feature>
<dbReference type="PhylomeDB" id="Q17J48"/>
<proteinExistence type="inferred from homology"/>
<name>Q17J48_AEDAE</name>
<dbReference type="PANTHER" id="PTHR46190:SF1">
    <property type="entry name" value="SI:CH211-201H21.5"/>
    <property type="match status" value="1"/>
</dbReference>
<dbReference type="InterPro" id="IPR052775">
    <property type="entry name" value="IUN_hydrolase"/>
</dbReference>
<protein>
    <submittedName>
        <fullName evidence="3">AAEL002176-PA</fullName>
    </submittedName>
</protein>
<dbReference type="VEuPathDB" id="VectorBase:AAEL002176"/>
<evidence type="ECO:0000313" key="4">
    <source>
        <dbReference type="Proteomes" id="UP000682892"/>
    </source>
</evidence>
<accession>Q17J48</accession>
<sequence>MGVPTIRCFSNKTKHILQFKTITALFNTVFDPPHRKNLTRARTDMSLRKVIVDVDVGTDDAWALLLLLKCEKKFNFKVEAITCTHGNTDVHNATRNVLRILAAIGRTDVPVYKGAVEPLITPVPDRERHFHGVDGFGDLNFEEPDESLVQPGHAVNELARRLNADPGNISLIFVGPLTNLALCLKLYPEVRDKIKDLYVMGGNRHGVGNVTKSAEFNFWADPEAAHIIFNNLTCPITLLPRETCVSEHRELAMTWRMDVVGQTANKAVLMLNQVEAKCYGHWENWMPCDAFVVAVFIKPDIVQHSEHWHVDIELTGTLTRGQAVLDHKKRTKENTRIVDRIDTNYFKHMMMYAADHDHGLLSDVQ</sequence>
<dbReference type="CDD" id="cd02649">
    <property type="entry name" value="nuc_hydro_CeIAG"/>
    <property type="match status" value="1"/>
</dbReference>
<evidence type="ECO:0000259" key="2">
    <source>
        <dbReference type="Pfam" id="PF01156"/>
    </source>
</evidence>
<reference evidence="3" key="1">
    <citation type="submission" date="2005-10" db="EMBL/GenBank/DDBJ databases">
        <authorList>
            <person name="Loftus B.J."/>
            <person name="Nene V.M."/>
            <person name="Hannick L.I."/>
            <person name="Bidwell S."/>
            <person name="Haas B."/>
            <person name="Amedeo P."/>
            <person name="Orvis J."/>
            <person name="Wortman J.R."/>
            <person name="White O.R."/>
            <person name="Salzberg S."/>
            <person name="Shumway M."/>
            <person name="Koo H."/>
            <person name="Zhao Y."/>
            <person name="Holmes M."/>
            <person name="Miller J."/>
            <person name="Schatz M."/>
            <person name="Pop M."/>
            <person name="Pai G."/>
            <person name="Utterback T."/>
            <person name="Rogers Y.-H."/>
            <person name="Kravitz S."/>
            <person name="Fraser C.M."/>
        </authorList>
    </citation>
    <scope>NUCLEOTIDE SEQUENCE</scope>
    <source>
        <strain evidence="3">Liverpool</strain>
    </source>
</reference>
<gene>
    <name evidence="3" type="ORF">AaeL_AAEL002176</name>
</gene>
<dbReference type="eggNOG" id="KOG2938">
    <property type="taxonomic scope" value="Eukaryota"/>
</dbReference>
<dbReference type="EMBL" id="CH477235">
    <property type="protein sequence ID" value="EAT46661.1"/>
    <property type="molecule type" value="Genomic_DNA"/>
</dbReference>
<evidence type="ECO:0000313" key="3">
    <source>
        <dbReference type="EMBL" id="EAT46661.1"/>
    </source>
</evidence>
<evidence type="ECO:0000256" key="1">
    <source>
        <dbReference type="ARBA" id="ARBA00009176"/>
    </source>
</evidence>
<dbReference type="Gene3D" id="3.90.245.10">
    <property type="entry name" value="Ribonucleoside hydrolase-like"/>
    <property type="match status" value="1"/>
</dbReference>
<comment type="similarity">
    <text evidence="1">Belongs to the IUNH family.</text>
</comment>
<dbReference type="GO" id="GO:0016799">
    <property type="term" value="F:hydrolase activity, hydrolyzing N-glycosyl compounds"/>
    <property type="evidence" value="ECO:0007669"/>
    <property type="project" value="InterPro"/>
</dbReference>
<dbReference type="Pfam" id="PF01156">
    <property type="entry name" value="IU_nuc_hydro"/>
    <property type="match status" value="1"/>
</dbReference>
<dbReference type="PANTHER" id="PTHR46190">
    <property type="entry name" value="SI:CH211-201H21.5-RELATED"/>
    <property type="match status" value="1"/>
</dbReference>
<dbReference type="Proteomes" id="UP000682892">
    <property type="component" value="Unassembled WGS sequence"/>
</dbReference>
<dbReference type="HOGENOM" id="CLU_036838_11_2_1"/>
<dbReference type="SUPFAM" id="SSF53590">
    <property type="entry name" value="Nucleoside hydrolase"/>
    <property type="match status" value="1"/>
</dbReference>
<dbReference type="InterPro" id="IPR036452">
    <property type="entry name" value="Ribo_hydro-like"/>
</dbReference>
<dbReference type="OMA" id="NWRLKEF"/>
<feature type="non-terminal residue" evidence="3">
    <location>
        <position position="1"/>
    </location>
</feature>
<reference evidence="3" key="2">
    <citation type="journal article" date="2007" name="Science">
        <title>Genome sequence of Aedes aegypti, a major arbovirus vector.</title>
        <authorList>
            <person name="Nene V."/>
            <person name="Wortman J.R."/>
            <person name="Lawson D."/>
            <person name="Haas B."/>
            <person name="Kodira C."/>
            <person name="Tu Z.J."/>
            <person name="Loftus B."/>
            <person name="Xi Z."/>
            <person name="Megy K."/>
            <person name="Grabherr M."/>
            <person name="Ren Q."/>
            <person name="Zdobnov E.M."/>
            <person name="Lobo N.F."/>
            <person name="Campbell K.S."/>
            <person name="Brown S.E."/>
            <person name="Bonaldo M.F."/>
            <person name="Zhu J."/>
            <person name="Sinkins S.P."/>
            <person name="Hogenkamp D.G."/>
            <person name="Amedeo P."/>
            <person name="Arensburger P."/>
            <person name="Atkinson P.W."/>
            <person name="Bidwell S."/>
            <person name="Biedler J."/>
            <person name="Birney E."/>
            <person name="Bruggner R.V."/>
            <person name="Costas J."/>
            <person name="Coy M.R."/>
            <person name="Crabtree J."/>
            <person name="Crawford M."/>
            <person name="Debruyn B."/>
            <person name="Decaprio D."/>
            <person name="Eiglmeier K."/>
            <person name="Eisenstadt E."/>
            <person name="El-Dorry H."/>
            <person name="Gelbart W.M."/>
            <person name="Gomes S.L."/>
            <person name="Hammond M."/>
            <person name="Hannick L.I."/>
            <person name="Hogan J.R."/>
            <person name="Holmes M.H."/>
            <person name="Jaffe D."/>
            <person name="Johnston J.S."/>
            <person name="Kennedy R.C."/>
            <person name="Koo H."/>
            <person name="Kravitz S."/>
            <person name="Kriventseva E.V."/>
            <person name="Kulp D."/>
            <person name="Labutti K."/>
            <person name="Lee E."/>
            <person name="Li S."/>
            <person name="Lovin D.D."/>
            <person name="Mao C."/>
            <person name="Mauceli E."/>
            <person name="Menck C.F."/>
            <person name="Miller J.R."/>
            <person name="Montgomery P."/>
            <person name="Mori A."/>
            <person name="Nascimento A.L."/>
            <person name="Naveira H.F."/>
            <person name="Nusbaum C."/>
            <person name="O'leary S."/>
            <person name="Orvis J."/>
            <person name="Pertea M."/>
            <person name="Quesneville H."/>
            <person name="Reidenbach K.R."/>
            <person name="Rogers Y.H."/>
            <person name="Roth C.W."/>
            <person name="Schneider J.R."/>
            <person name="Schatz M."/>
            <person name="Shumway M."/>
            <person name="Stanke M."/>
            <person name="Stinson E.O."/>
            <person name="Tubio J.M."/>
            <person name="Vanzee J.P."/>
            <person name="Verjovski-Almeida S."/>
            <person name="Werner D."/>
            <person name="White O."/>
            <person name="Wyder S."/>
            <person name="Zeng Q."/>
            <person name="Zhao Q."/>
            <person name="Zhao Y."/>
            <person name="Hill C.A."/>
            <person name="Raikhel A.S."/>
            <person name="Soares M.B."/>
            <person name="Knudson D.L."/>
            <person name="Lee N.H."/>
            <person name="Galagan J."/>
            <person name="Salzberg S.L."/>
            <person name="Paulsen I.T."/>
            <person name="Dimopoulos G."/>
            <person name="Collins F.H."/>
            <person name="Birren B."/>
            <person name="Fraser-Liggett C.M."/>
            <person name="Severson D.W."/>
        </authorList>
    </citation>
    <scope>NUCLEOTIDE SEQUENCE [LARGE SCALE GENOMIC DNA]</scope>
    <source>
        <strain evidence="3">Liverpool</strain>
    </source>
</reference>